<evidence type="ECO:0000256" key="2">
    <source>
        <dbReference type="ARBA" id="ARBA00005833"/>
    </source>
</evidence>
<dbReference type="Gene3D" id="1.20.1440.240">
    <property type="match status" value="1"/>
</dbReference>
<dbReference type="Proteomes" id="UP000295499">
    <property type="component" value="Unassembled WGS sequence"/>
</dbReference>
<gene>
    <name evidence="8" type="ORF">CLV32_0735</name>
</gene>
<dbReference type="Gene3D" id="3.90.660.10">
    <property type="match status" value="1"/>
</dbReference>
<dbReference type="GO" id="GO:0009063">
    <property type="term" value="P:amino acid catabolic process"/>
    <property type="evidence" value="ECO:0007669"/>
    <property type="project" value="TreeGrafter"/>
</dbReference>
<evidence type="ECO:0000256" key="6">
    <source>
        <dbReference type="ARBA" id="ARBA00047321"/>
    </source>
</evidence>
<dbReference type="GO" id="GO:0050361">
    <property type="term" value="F:tryptophan 2-monooxygenase activity"/>
    <property type="evidence" value="ECO:0007669"/>
    <property type="project" value="UniProtKB-EC"/>
</dbReference>
<evidence type="ECO:0000259" key="7">
    <source>
        <dbReference type="Pfam" id="PF01593"/>
    </source>
</evidence>
<dbReference type="Pfam" id="PF01593">
    <property type="entry name" value="Amino_oxidase"/>
    <property type="match status" value="1"/>
</dbReference>
<dbReference type="EC" id="1.13.12.3" evidence="3"/>
<dbReference type="PANTHER" id="PTHR10742">
    <property type="entry name" value="FLAVIN MONOAMINE OXIDASE"/>
    <property type="match status" value="1"/>
</dbReference>
<proteinExistence type="inferred from homology"/>
<comment type="pathway">
    <text evidence="1">Plant hormone metabolism; auxin biosynthesis.</text>
</comment>
<sequence>MKSLTRRDFLGKSSILAAASYPAMLALGILKAAPAHAFNFEGKGNGKKLIILGAGLAGMAAAYELNKLGYQCTILEARERTGGRCWSIRNGSTHEESGHGPSKAKFDEGLYFNAGPSRIPHNHELTLHYCKELGVPIQVYNNVNESTYYFAEGKGPLSNKKIRNREIHNDIRGYMAEMLSKTMDHGNLDAPLTKEDGQKIIEYLMAEGGLDADKLYKASARRGYIESPGAGDKPGRIADPHSLADIIHSGLMDPDFYNVAEYTYELQMTMFQAVGGMDKIAQAFERKIAPMLKTGAEVSAITNTDTGVKVVYKDKTGTHEMAGDLCICTLPLPVLSNLTTNFSPAVSRAIDYITYNQTGKIGLQMKRRFWEEDEHIYGGITHTNNELTQLFYPSYDYLDKKGILIGYYNFNEKAQQVGELSYADRERLALQKGRLIHPQYDKEFESSFSVSWHRTKYNMGGWAVYSAETRKNAYPALLKPDGHVYFAGEHLTHLNAWMAGALESARSVVANIHSRVTESRVNYPTTEIKG</sequence>
<keyword evidence="9" id="KW-1185">Reference proteome</keyword>
<evidence type="ECO:0000256" key="5">
    <source>
        <dbReference type="ARBA" id="ARBA00023070"/>
    </source>
</evidence>
<dbReference type="PROSITE" id="PS51318">
    <property type="entry name" value="TAT"/>
    <property type="match status" value="1"/>
</dbReference>
<dbReference type="SUPFAM" id="SSF54373">
    <property type="entry name" value="FAD-linked reductases, C-terminal domain"/>
    <property type="match status" value="1"/>
</dbReference>
<dbReference type="InterPro" id="IPR002937">
    <property type="entry name" value="Amino_oxidase"/>
</dbReference>
<feature type="domain" description="Amine oxidase" evidence="7">
    <location>
        <begin position="56"/>
        <end position="512"/>
    </location>
</feature>
<comment type="catalytic activity">
    <reaction evidence="6">
        <text>L-tryptophan + O2 = indole-3-acetamide + CO2 + H2O</text>
        <dbReference type="Rhea" id="RHEA:16165"/>
        <dbReference type="ChEBI" id="CHEBI:15377"/>
        <dbReference type="ChEBI" id="CHEBI:15379"/>
        <dbReference type="ChEBI" id="CHEBI:16031"/>
        <dbReference type="ChEBI" id="CHEBI:16526"/>
        <dbReference type="ChEBI" id="CHEBI:57912"/>
        <dbReference type="EC" id="1.13.12.3"/>
    </reaction>
</comment>
<dbReference type="InterPro" id="IPR050281">
    <property type="entry name" value="Flavin_monoamine_oxidase"/>
</dbReference>
<organism evidence="8 9">
    <name type="scientific">Pedobacter duraquae</name>
    <dbReference type="NCBI Taxonomy" id="425511"/>
    <lineage>
        <taxon>Bacteria</taxon>
        <taxon>Pseudomonadati</taxon>
        <taxon>Bacteroidota</taxon>
        <taxon>Sphingobacteriia</taxon>
        <taxon>Sphingobacteriales</taxon>
        <taxon>Sphingobacteriaceae</taxon>
        <taxon>Pedobacter</taxon>
    </lineage>
</organism>
<dbReference type="SUPFAM" id="SSF51905">
    <property type="entry name" value="FAD/NAD(P)-binding domain"/>
    <property type="match status" value="1"/>
</dbReference>
<dbReference type="RefSeq" id="WP_208110943.1">
    <property type="nucleotide sequence ID" value="NZ_SNWM01000001.1"/>
</dbReference>
<dbReference type="InterPro" id="IPR036188">
    <property type="entry name" value="FAD/NAD-bd_sf"/>
</dbReference>
<dbReference type="GO" id="GO:0001716">
    <property type="term" value="F:L-amino-acid oxidase activity"/>
    <property type="evidence" value="ECO:0007669"/>
    <property type="project" value="TreeGrafter"/>
</dbReference>
<accession>A0A4R6IR20</accession>
<protein>
    <recommendedName>
        <fullName evidence="4">Tryptophan 2-monooxygenase</fullName>
        <ecNumber evidence="3">1.13.12.3</ecNumber>
    </recommendedName>
</protein>
<evidence type="ECO:0000313" key="8">
    <source>
        <dbReference type="EMBL" id="TDO24446.1"/>
    </source>
</evidence>
<evidence type="ECO:0000256" key="3">
    <source>
        <dbReference type="ARBA" id="ARBA00012535"/>
    </source>
</evidence>
<evidence type="ECO:0000313" key="9">
    <source>
        <dbReference type="Proteomes" id="UP000295499"/>
    </source>
</evidence>
<comment type="caution">
    <text evidence="8">The sequence shown here is derived from an EMBL/GenBank/DDBJ whole genome shotgun (WGS) entry which is preliminary data.</text>
</comment>
<dbReference type="InterPro" id="IPR006311">
    <property type="entry name" value="TAT_signal"/>
</dbReference>
<dbReference type="Gene3D" id="3.50.50.60">
    <property type="entry name" value="FAD/NAD(P)-binding domain"/>
    <property type="match status" value="1"/>
</dbReference>
<name>A0A4R6IR20_9SPHI</name>
<dbReference type="GO" id="GO:0009851">
    <property type="term" value="P:auxin biosynthetic process"/>
    <property type="evidence" value="ECO:0007669"/>
    <property type="project" value="UniProtKB-KW"/>
</dbReference>
<reference evidence="8 9" key="1">
    <citation type="submission" date="2019-03" db="EMBL/GenBank/DDBJ databases">
        <title>Genomic Encyclopedia of Archaeal and Bacterial Type Strains, Phase II (KMG-II): from individual species to whole genera.</title>
        <authorList>
            <person name="Goeker M."/>
        </authorList>
    </citation>
    <scope>NUCLEOTIDE SEQUENCE [LARGE SCALE GENOMIC DNA]</scope>
    <source>
        <strain evidence="8 9">DSM 19034</strain>
    </source>
</reference>
<dbReference type="PANTHER" id="PTHR10742:SF342">
    <property type="entry name" value="AMINE OXIDASE"/>
    <property type="match status" value="1"/>
</dbReference>
<evidence type="ECO:0000256" key="1">
    <source>
        <dbReference type="ARBA" id="ARBA00004814"/>
    </source>
</evidence>
<dbReference type="EMBL" id="SNWM01000001">
    <property type="protein sequence ID" value="TDO24446.1"/>
    <property type="molecule type" value="Genomic_DNA"/>
</dbReference>
<comment type="similarity">
    <text evidence="2">Belongs to the tryptophan 2-monooxygenase family.</text>
</comment>
<keyword evidence="5" id="KW-0073">Auxin biosynthesis</keyword>
<dbReference type="AlphaFoldDB" id="A0A4R6IR20"/>
<evidence type="ECO:0000256" key="4">
    <source>
        <dbReference type="ARBA" id="ARBA00017871"/>
    </source>
</evidence>